<evidence type="ECO:0000313" key="8">
    <source>
        <dbReference type="EMBL" id="MFC4600239.1"/>
    </source>
</evidence>
<sequence>MKKIKSRILLKSVKRISRRVRVLKRGMLDRKRTARYKEHDSSRSSTEQTRDRIHARMQRTASTVVRVKKILLVKMSKRWLQRYRFHQTDKHVVPDSRPIIRVKLLRKPAKQFEPRMSRRKRRVSPDKAVARPLRADPKIMSFQPAGKKKSPAHTDSRTRFGHDEKTKAPAQRRMNSSSVPSSFSGRMKLKGDIRKRRTLKILSPAIKSIRSSASGEGNTPHKEDKHFAPRKQMMQSVMQARRSIQWSRAEARMNLRLIKMLVKATTLLLKGLSVLLGGSSVVIILLCIVMVIAAVLSSPFGIFVADENSESGTNKIAFLVEDIDAQFAIQIESVKQAAGDVDRVEIHYVESADNTRIDNWPDVLAVFAVKTSTDKAGFDVVTMDRQRVEMLQTVFWDMNQIDSHVETLEHTELVFIEKEDGSIEEHVVTEYERVLQLSITARTADQQASHYDFSTEQVDLVNELLSAEFRPMMFAILGKNADTGLTSEQFEAIMTDLPAGVFGSQAVELALTRLGDPYSQLKAGQDNYTDCSYLVQWVYRQLDVTLPRTAAEQGRFIVDNGLSLTRDELLAGDLIFWSYEQNGRFIDITHVGIYAGNGKVIDASSSRLQVVYRNIFDADFQVLYGRPYFPFVE</sequence>
<dbReference type="Pfam" id="PF00877">
    <property type="entry name" value="NLPC_P60"/>
    <property type="match status" value="1"/>
</dbReference>
<reference evidence="9" key="1">
    <citation type="journal article" date="2019" name="Int. J. Syst. Evol. Microbiol.">
        <title>The Global Catalogue of Microorganisms (GCM) 10K type strain sequencing project: providing services to taxonomists for standard genome sequencing and annotation.</title>
        <authorList>
            <consortium name="The Broad Institute Genomics Platform"/>
            <consortium name="The Broad Institute Genome Sequencing Center for Infectious Disease"/>
            <person name="Wu L."/>
            <person name="Ma J."/>
        </authorList>
    </citation>
    <scope>NUCLEOTIDE SEQUENCE [LARGE SCALE GENOMIC DNA]</scope>
    <source>
        <strain evidence="9">CCUG 49571</strain>
    </source>
</reference>
<feature type="region of interest" description="Disordered" evidence="5">
    <location>
        <begin position="31"/>
        <end position="52"/>
    </location>
</feature>
<keyword evidence="2" id="KW-0645">Protease</keyword>
<name>A0ABV9FJD9_9BACL</name>
<keyword evidence="3" id="KW-0378">Hydrolase</keyword>
<keyword evidence="6" id="KW-0812">Transmembrane</keyword>
<dbReference type="EMBL" id="JBHSEP010000015">
    <property type="protein sequence ID" value="MFC4600239.1"/>
    <property type="molecule type" value="Genomic_DNA"/>
</dbReference>
<dbReference type="RefSeq" id="WP_378099146.1">
    <property type="nucleotide sequence ID" value="NZ_JBHSEP010000015.1"/>
</dbReference>
<feature type="transmembrane region" description="Helical" evidence="6">
    <location>
        <begin position="282"/>
        <end position="305"/>
    </location>
</feature>
<dbReference type="PANTHER" id="PTHR47053:SF1">
    <property type="entry name" value="MUREIN DD-ENDOPEPTIDASE MEPH-RELATED"/>
    <property type="match status" value="1"/>
</dbReference>
<keyword evidence="4" id="KW-0788">Thiol protease</keyword>
<keyword evidence="6" id="KW-1133">Transmembrane helix</keyword>
<evidence type="ECO:0000256" key="6">
    <source>
        <dbReference type="SAM" id="Phobius"/>
    </source>
</evidence>
<organism evidence="8 9">
    <name type="scientific">Cohnella hongkongensis</name>
    <dbReference type="NCBI Taxonomy" id="178337"/>
    <lineage>
        <taxon>Bacteria</taxon>
        <taxon>Bacillati</taxon>
        <taxon>Bacillota</taxon>
        <taxon>Bacilli</taxon>
        <taxon>Bacillales</taxon>
        <taxon>Paenibacillaceae</taxon>
        <taxon>Cohnella</taxon>
    </lineage>
</organism>
<feature type="region of interest" description="Disordered" evidence="5">
    <location>
        <begin position="141"/>
        <end position="186"/>
    </location>
</feature>
<dbReference type="Gene3D" id="3.90.1720.10">
    <property type="entry name" value="endopeptidase domain like (from Nostoc punctiforme)"/>
    <property type="match status" value="1"/>
</dbReference>
<feature type="domain" description="NlpC/P60" evidence="7">
    <location>
        <begin position="500"/>
        <end position="633"/>
    </location>
</feature>
<gene>
    <name evidence="8" type="ORF">ACFO3S_18490</name>
</gene>
<dbReference type="InterPro" id="IPR038765">
    <property type="entry name" value="Papain-like_cys_pep_sf"/>
</dbReference>
<evidence type="ECO:0000256" key="2">
    <source>
        <dbReference type="ARBA" id="ARBA00022670"/>
    </source>
</evidence>
<evidence type="ECO:0000256" key="3">
    <source>
        <dbReference type="ARBA" id="ARBA00022801"/>
    </source>
</evidence>
<protein>
    <submittedName>
        <fullName evidence="8">C40 family peptidase</fullName>
    </submittedName>
</protein>
<dbReference type="InterPro" id="IPR051202">
    <property type="entry name" value="Peptidase_C40"/>
</dbReference>
<feature type="compositionally biased region" description="Polar residues" evidence="5">
    <location>
        <begin position="173"/>
        <end position="184"/>
    </location>
</feature>
<comment type="caution">
    <text evidence="8">The sequence shown here is derived from an EMBL/GenBank/DDBJ whole genome shotgun (WGS) entry which is preliminary data.</text>
</comment>
<dbReference type="Proteomes" id="UP001596028">
    <property type="component" value="Unassembled WGS sequence"/>
</dbReference>
<feature type="compositionally biased region" description="Basic and acidic residues" evidence="5">
    <location>
        <begin position="152"/>
        <end position="167"/>
    </location>
</feature>
<evidence type="ECO:0000259" key="7">
    <source>
        <dbReference type="PROSITE" id="PS51935"/>
    </source>
</evidence>
<dbReference type="PROSITE" id="PS51935">
    <property type="entry name" value="NLPC_P60"/>
    <property type="match status" value="1"/>
</dbReference>
<keyword evidence="6" id="KW-0472">Membrane</keyword>
<keyword evidence="9" id="KW-1185">Reference proteome</keyword>
<evidence type="ECO:0000313" key="9">
    <source>
        <dbReference type="Proteomes" id="UP001596028"/>
    </source>
</evidence>
<dbReference type="InterPro" id="IPR000064">
    <property type="entry name" value="NLP_P60_dom"/>
</dbReference>
<accession>A0ABV9FJD9</accession>
<dbReference type="PANTHER" id="PTHR47053">
    <property type="entry name" value="MUREIN DD-ENDOPEPTIDASE MEPH-RELATED"/>
    <property type="match status" value="1"/>
</dbReference>
<comment type="similarity">
    <text evidence="1">Belongs to the peptidase C40 family.</text>
</comment>
<evidence type="ECO:0000256" key="4">
    <source>
        <dbReference type="ARBA" id="ARBA00022807"/>
    </source>
</evidence>
<evidence type="ECO:0000256" key="1">
    <source>
        <dbReference type="ARBA" id="ARBA00007074"/>
    </source>
</evidence>
<proteinExistence type="inferred from homology"/>
<evidence type="ECO:0000256" key="5">
    <source>
        <dbReference type="SAM" id="MobiDB-lite"/>
    </source>
</evidence>
<dbReference type="SUPFAM" id="SSF54001">
    <property type="entry name" value="Cysteine proteinases"/>
    <property type="match status" value="1"/>
</dbReference>